<dbReference type="PROSITE" id="PS50850">
    <property type="entry name" value="MFS"/>
    <property type="match status" value="1"/>
</dbReference>
<feature type="transmembrane region" description="Helical" evidence="8">
    <location>
        <begin position="164"/>
        <end position="183"/>
    </location>
</feature>
<dbReference type="Gene3D" id="1.20.1250.20">
    <property type="entry name" value="MFS general substrate transporter like domains"/>
    <property type="match status" value="1"/>
</dbReference>
<dbReference type="Proteomes" id="UP000198919">
    <property type="component" value="Unassembled WGS sequence"/>
</dbReference>
<protein>
    <submittedName>
        <fullName evidence="11">MFS transporter, YNFM family, putative membrane transport protein</fullName>
    </submittedName>
    <submittedName>
        <fullName evidence="10">Permease</fullName>
    </submittedName>
</protein>
<keyword evidence="3" id="KW-0813">Transport</keyword>
<evidence type="ECO:0000256" key="4">
    <source>
        <dbReference type="ARBA" id="ARBA00022475"/>
    </source>
</evidence>
<comment type="similarity">
    <text evidence="2">Belongs to the major facilitator superfamily.</text>
</comment>
<dbReference type="InterPro" id="IPR011701">
    <property type="entry name" value="MFS"/>
</dbReference>
<evidence type="ECO:0000256" key="1">
    <source>
        <dbReference type="ARBA" id="ARBA00004651"/>
    </source>
</evidence>
<evidence type="ECO:0000313" key="13">
    <source>
        <dbReference type="Proteomes" id="UP000224607"/>
    </source>
</evidence>
<evidence type="ECO:0000313" key="10">
    <source>
        <dbReference type="EMBL" id="PHM45413.1"/>
    </source>
</evidence>
<dbReference type="InterPro" id="IPR036259">
    <property type="entry name" value="MFS_trans_sf"/>
</dbReference>
<dbReference type="PANTHER" id="PTHR43271">
    <property type="entry name" value="BLL2771 PROTEIN"/>
    <property type="match status" value="1"/>
</dbReference>
<dbReference type="GO" id="GO:0022857">
    <property type="term" value="F:transmembrane transporter activity"/>
    <property type="evidence" value="ECO:0007669"/>
    <property type="project" value="InterPro"/>
</dbReference>
<dbReference type="RefSeq" id="WP_092508823.1">
    <property type="nucleotide sequence ID" value="NZ_CAWNQB010000012.1"/>
</dbReference>
<evidence type="ECO:0000256" key="7">
    <source>
        <dbReference type="ARBA" id="ARBA00023136"/>
    </source>
</evidence>
<feature type="domain" description="Major facilitator superfamily (MFS) profile" evidence="9">
    <location>
        <begin position="41"/>
        <end position="424"/>
    </location>
</feature>
<proteinExistence type="inferred from homology"/>
<evidence type="ECO:0000313" key="12">
    <source>
        <dbReference type="Proteomes" id="UP000198919"/>
    </source>
</evidence>
<keyword evidence="7 8" id="KW-0472">Membrane</keyword>
<keyword evidence="5 8" id="KW-0812">Transmembrane</keyword>
<gene>
    <name evidence="11" type="ORF">SAMN05421680_104180</name>
    <name evidence="10" type="ORF">Xmau_01063</name>
</gene>
<evidence type="ECO:0000256" key="6">
    <source>
        <dbReference type="ARBA" id="ARBA00022989"/>
    </source>
</evidence>
<evidence type="ECO:0000256" key="5">
    <source>
        <dbReference type="ARBA" id="ARBA00022692"/>
    </source>
</evidence>
<evidence type="ECO:0000259" key="9">
    <source>
        <dbReference type="PROSITE" id="PS50850"/>
    </source>
</evidence>
<name>A0A1I3M6B1_9GAMM</name>
<organism evidence="11 12">
    <name type="scientific">Xenorhabdus mauleonii</name>
    <dbReference type="NCBI Taxonomy" id="351675"/>
    <lineage>
        <taxon>Bacteria</taxon>
        <taxon>Pseudomonadati</taxon>
        <taxon>Pseudomonadota</taxon>
        <taxon>Gammaproteobacteria</taxon>
        <taxon>Enterobacterales</taxon>
        <taxon>Morganellaceae</taxon>
        <taxon>Xenorhabdus</taxon>
    </lineage>
</organism>
<feature type="transmembrane region" description="Helical" evidence="8">
    <location>
        <begin position="372"/>
        <end position="394"/>
    </location>
</feature>
<feature type="transmembrane region" description="Helical" evidence="8">
    <location>
        <begin position="342"/>
        <end position="360"/>
    </location>
</feature>
<feature type="transmembrane region" description="Helical" evidence="8">
    <location>
        <begin position="83"/>
        <end position="99"/>
    </location>
</feature>
<reference evidence="10 13" key="3">
    <citation type="journal article" date="2017" name="Nat. Microbiol.">
        <title>Natural product diversity associated with the nematode symbionts Photorhabdus and Xenorhabdus.</title>
        <authorList>
            <person name="Tobias N.J."/>
            <person name="Wolff H."/>
            <person name="Djahanschiri B."/>
            <person name="Grundmann F."/>
            <person name="Kronenwerth M."/>
            <person name="Shi Y.M."/>
            <person name="Simonyi S."/>
            <person name="Grun P."/>
            <person name="Shapiro-Ilan D."/>
            <person name="Pidot S.J."/>
            <person name="Stinear T.P."/>
            <person name="Ebersberger I."/>
            <person name="Bode H.B."/>
        </authorList>
    </citation>
    <scope>NUCLEOTIDE SEQUENCE [LARGE SCALE GENOMIC DNA]</scope>
    <source>
        <strain evidence="10 13">DSM 17908</strain>
    </source>
</reference>
<reference evidence="11" key="2">
    <citation type="submission" date="2016-10" db="EMBL/GenBank/DDBJ databases">
        <authorList>
            <person name="de Groot N.N."/>
        </authorList>
    </citation>
    <scope>NUCLEOTIDE SEQUENCE [LARGE SCALE GENOMIC DNA]</scope>
    <source>
        <strain evidence="11">DSM 17908</strain>
    </source>
</reference>
<dbReference type="SUPFAM" id="SSF103473">
    <property type="entry name" value="MFS general substrate transporter"/>
    <property type="match status" value="1"/>
</dbReference>
<keyword evidence="13" id="KW-1185">Reference proteome</keyword>
<feature type="transmembrane region" description="Helical" evidence="8">
    <location>
        <begin position="248"/>
        <end position="270"/>
    </location>
</feature>
<feature type="transmembrane region" description="Helical" evidence="8">
    <location>
        <begin position="41"/>
        <end position="63"/>
    </location>
</feature>
<dbReference type="OrthoDB" id="63984at2"/>
<sequence length="432" mass="47002">MNITRNVSKKSAVPDVESHVETTIHQEYRNGQRYIQREDAAYLRVTLSFFAVGLATFAILYFVQPILPILSEEFNVSPASSSLALSLSTGMLALGLLITGPLSDAVGRKNVMVISLISAAIFTLLSAVVTSWNGILLIRALIGLSVSGVAAVAMTYLSEEIHPSYAALSIGLYISGNSFGGMSGRLVTGVIADHFPWQFAVILLGTFALLSAVVFWRMLPESKNFKPSPINPKTLLINLKLHFRDKGLPLLFAESFLLMGSFITMFNYIAYRLLAAPYHFSQTVVGLLSIVYLTGTYSAAKAGKLTSRYGRGKVLLVAISMMLIGCVFTVFSSIWIVMFGMMILTTGFFAAHSVASGWVGQRAKQAKAQASSLYLFGYYVGSSIAGTVGGIFWLHFSWNGVAAFISLLTIIALYLGFKLNKLEKQQLKNSNK</sequence>
<evidence type="ECO:0000313" key="11">
    <source>
        <dbReference type="EMBL" id="SFI92513.1"/>
    </source>
</evidence>
<dbReference type="Pfam" id="PF07690">
    <property type="entry name" value="MFS_1"/>
    <property type="match status" value="1"/>
</dbReference>
<reference evidence="12" key="1">
    <citation type="submission" date="2016-10" db="EMBL/GenBank/DDBJ databases">
        <authorList>
            <person name="Varghese N."/>
            <person name="Submissions S."/>
        </authorList>
    </citation>
    <scope>NUCLEOTIDE SEQUENCE [LARGE SCALE GENOMIC DNA]</scope>
    <source>
        <strain evidence="12">DSM 17908</strain>
    </source>
</reference>
<dbReference type="EMBL" id="FORG01000004">
    <property type="protein sequence ID" value="SFI92513.1"/>
    <property type="molecule type" value="Genomic_DNA"/>
</dbReference>
<evidence type="ECO:0000256" key="2">
    <source>
        <dbReference type="ARBA" id="ARBA00008335"/>
    </source>
</evidence>
<feature type="transmembrane region" description="Helical" evidence="8">
    <location>
        <begin position="314"/>
        <end position="336"/>
    </location>
</feature>
<feature type="transmembrane region" description="Helical" evidence="8">
    <location>
        <begin position="111"/>
        <end position="130"/>
    </location>
</feature>
<evidence type="ECO:0000256" key="3">
    <source>
        <dbReference type="ARBA" id="ARBA00022448"/>
    </source>
</evidence>
<dbReference type="CDD" id="cd17324">
    <property type="entry name" value="MFS_NepI_like"/>
    <property type="match status" value="1"/>
</dbReference>
<feature type="transmembrane region" description="Helical" evidence="8">
    <location>
        <begin position="400"/>
        <end position="417"/>
    </location>
</feature>
<keyword evidence="6 8" id="KW-1133">Transmembrane helix</keyword>
<evidence type="ECO:0000256" key="8">
    <source>
        <dbReference type="SAM" id="Phobius"/>
    </source>
</evidence>
<dbReference type="InterPro" id="IPR020846">
    <property type="entry name" value="MFS_dom"/>
</dbReference>
<keyword evidence="4" id="KW-1003">Cell membrane</keyword>
<dbReference type="PANTHER" id="PTHR43271:SF1">
    <property type="entry name" value="INNER MEMBRANE TRANSPORT PROTEIN YNFM"/>
    <property type="match status" value="1"/>
</dbReference>
<dbReference type="PROSITE" id="PS00216">
    <property type="entry name" value="SUGAR_TRANSPORT_1"/>
    <property type="match status" value="1"/>
</dbReference>
<dbReference type="GO" id="GO:0005886">
    <property type="term" value="C:plasma membrane"/>
    <property type="evidence" value="ECO:0007669"/>
    <property type="project" value="UniProtKB-SubCell"/>
</dbReference>
<dbReference type="EMBL" id="NITY01000002">
    <property type="protein sequence ID" value="PHM45413.1"/>
    <property type="molecule type" value="Genomic_DNA"/>
</dbReference>
<feature type="transmembrane region" description="Helical" evidence="8">
    <location>
        <begin position="136"/>
        <end position="157"/>
    </location>
</feature>
<dbReference type="AlphaFoldDB" id="A0A1I3M6B1"/>
<dbReference type="InterPro" id="IPR005829">
    <property type="entry name" value="Sugar_transporter_CS"/>
</dbReference>
<accession>A0A1I3M6B1</accession>
<dbReference type="Proteomes" id="UP000224607">
    <property type="component" value="Unassembled WGS sequence"/>
</dbReference>
<feature type="transmembrane region" description="Helical" evidence="8">
    <location>
        <begin position="195"/>
        <end position="216"/>
    </location>
</feature>
<feature type="transmembrane region" description="Helical" evidence="8">
    <location>
        <begin position="276"/>
        <end position="293"/>
    </location>
</feature>
<comment type="subcellular location">
    <subcellularLocation>
        <location evidence="1">Cell membrane</location>
        <topology evidence="1">Multi-pass membrane protein</topology>
    </subcellularLocation>
</comment>